<dbReference type="AlphaFoldDB" id="A0A5C6PIF1"/>
<reference evidence="2 3" key="1">
    <citation type="submission" date="2019-04" db="EMBL/GenBank/DDBJ databases">
        <title>Chromosome genome assembly for Takifugu flavidus.</title>
        <authorList>
            <person name="Xiao S."/>
        </authorList>
    </citation>
    <scope>NUCLEOTIDE SEQUENCE [LARGE SCALE GENOMIC DNA]</scope>
    <source>
        <strain evidence="2">HTHZ2018</strain>
        <tissue evidence="2">Muscle</tissue>
    </source>
</reference>
<comment type="caution">
    <text evidence="2">The sequence shown here is derived from an EMBL/GenBank/DDBJ whole genome shotgun (WGS) entry which is preliminary data.</text>
</comment>
<gene>
    <name evidence="2" type="ORF">D4764_11G0007820</name>
</gene>
<organism evidence="2 3">
    <name type="scientific">Takifugu flavidus</name>
    <name type="common">sansaifugu</name>
    <dbReference type="NCBI Taxonomy" id="433684"/>
    <lineage>
        <taxon>Eukaryota</taxon>
        <taxon>Metazoa</taxon>
        <taxon>Chordata</taxon>
        <taxon>Craniata</taxon>
        <taxon>Vertebrata</taxon>
        <taxon>Euteleostomi</taxon>
        <taxon>Actinopterygii</taxon>
        <taxon>Neopterygii</taxon>
        <taxon>Teleostei</taxon>
        <taxon>Neoteleostei</taxon>
        <taxon>Acanthomorphata</taxon>
        <taxon>Eupercaria</taxon>
        <taxon>Tetraodontiformes</taxon>
        <taxon>Tetradontoidea</taxon>
        <taxon>Tetraodontidae</taxon>
        <taxon>Takifugu</taxon>
    </lineage>
</organism>
<dbReference type="EMBL" id="RHFK02000003">
    <property type="protein sequence ID" value="TWW78661.1"/>
    <property type="molecule type" value="Genomic_DNA"/>
</dbReference>
<protein>
    <submittedName>
        <fullName evidence="2">Uncharacterized protein</fullName>
    </submittedName>
</protein>
<accession>A0A5C6PIF1</accession>
<name>A0A5C6PIF1_9TELE</name>
<proteinExistence type="predicted"/>
<sequence length="203" mass="21199">MRWASGIRGLEAAEFHWKLGEGGREGGNGGVGGARRNIPGAALFYYCSSSPFYRPPFSNVHSDISSVHVDASLATCRLAHSSPEQQQKESACGSCCTARATEKKSNEGFAPGAAAHARKVETQAFTSTGPHVYVGSAASAADAASPWRPADYATRAAAAAVIRRSDENERAATAPQPPPNWFKQALGGAEQAGCGRGPTEHAQ</sequence>
<evidence type="ECO:0000256" key="1">
    <source>
        <dbReference type="SAM" id="MobiDB-lite"/>
    </source>
</evidence>
<keyword evidence="3" id="KW-1185">Reference proteome</keyword>
<feature type="region of interest" description="Disordered" evidence="1">
    <location>
        <begin position="164"/>
        <end position="203"/>
    </location>
</feature>
<dbReference type="Proteomes" id="UP000324091">
    <property type="component" value="Chromosome 11"/>
</dbReference>
<evidence type="ECO:0000313" key="3">
    <source>
        <dbReference type="Proteomes" id="UP000324091"/>
    </source>
</evidence>
<evidence type="ECO:0000313" key="2">
    <source>
        <dbReference type="EMBL" id="TWW78661.1"/>
    </source>
</evidence>